<sequence>MLNQLLYVKRRREQGMRSALTMIARQEAALEEEEARLVQERLQLWEEWNSGSAAQGVVTQTQFQTIKGELAMCYQRDRVIGDRIEALHAEAGRLKVAKAEQLSLLRKNLLEQEKLLYLLEQSDEHISS</sequence>
<reference evidence="3" key="1">
    <citation type="submission" date="2019-07" db="EMBL/GenBank/DDBJ databases">
        <title>Chitinimonas sp. nov., isolated from Ny-Alesund, arctica soil.</title>
        <authorList>
            <person name="Xu Q."/>
            <person name="Peng F."/>
        </authorList>
    </citation>
    <scope>NUCLEOTIDE SEQUENCE [LARGE SCALE GENOMIC DNA]</scope>
    <source>
        <strain evidence="3">R3-44</strain>
    </source>
</reference>
<evidence type="ECO:0000313" key="3">
    <source>
        <dbReference type="Proteomes" id="UP000317550"/>
    </source>
</evidence>
<evidence type="ECO:0000256" key="1">
    <source>
        <dbReference type="SAM" id="Coils"/>
    </source>
</evidence>
<dbReference type="Proteomes" id="UP000317550">
    <property type="component" value="Chromosome"/>
</dbReference>
<organism evidence="2 3">
    <name type="scientific">Chitinimonas arctica</name>
    <dbReference type="NCBI Taxonomy" id="2594795"/>
    <lineage>
        <taxon>Bacteria</taxon>
        <taxon>Pseudomonadati</taxon>
        <taxon>Pseudomonadota</taxon>
        <taxon>Betaproteobacteria</taxon>
        <taxon>Neisseriales</taxon>
        <taxon>Chitinibacteraceae</taxon>
        <taxon>Chitinimonas</taxon>
    </lineage>
</organism>
<dbReference type="RefSeq" id="WP_143855990.1">
    <property type="nucleotide sequence ID" value="NZ_CP041730.1"/>
</dbReference>
<keyword evidence="1" id="KW-0175">Coiled coil</keyword>
<accession>A0A516SA84</accession>
<name>A0A516SA84_9NEIS</name>
<dbReference type="EMBL" id="CP041730">
    <property type="protein sequence ID" value="QDQ25065.1"/>
    <property type="molecule type" value="Genomic_DNA"/>
</dbReference>
<feature type="coiled-coil region" evidence="1">
    <location>
        <begin position="16"/>
        <end position="43"/>
    </location>
</feature>
<dbReference type="AlphaFoldDB" id="A0A516SA84"/>
<gene>
    <name evidence="2" type="ORF">FNU76_01140</name>
</gene>
<proteinExistence type="predicted"/>
<dbReference type="KEGG" id="cari:FNU76_01140"/>
<protein>
    <submittedName>
        <fullName evidence="2">Uncharacterized protein</fullName>
    </submittedName>
</protein>
<keyword evidence="3" id="KW-1185">Reference proteome</keyword>
<evidence type="ECO:0000313" key="2">
    <source>
        <dbReference type="EMBL" id="QDQ25065.1"/>
    </source>
</evidence>